<organism evidence="7 8">
    <name type="scientific">Pycnococcus provasolii</name>
    <dbReference type="NCBI Taxonomy" id="41880"/>
    <lineage>
        <taxon>Eukaryota</taxon>
        <taxon>Viridiplantae</taxon>
        <taxon>Chlorophyta</taxon>
        <taxon>Pseudoscourfieldiophyceae</taxon>
        <taxon>Pseudoscourfieldiales</taxon>
        <taxon>Pycnococcaceae</taxon>
        <taxon>Pycnococcus</taxon>
    </lineage>
</organism>
<dbReference type="GO" id="GO:0008610">
    <property type="term" value="P:lipid biosynthetic process"/>
    <property type="evidence" value="ECO:0007669"/>
    <property type="project" value="InterPro"/>
</dbReference>
<name>A0A830I0G9_9CHLO</name>
<dbReference type="Pfam" id="PF04116">
    <property type="entry name" value="FA_hydroxylase"/>
    <property type="match status" value="1"/>
</dbReference>
<keyword evidence="5" id="KW-0472">Membrane</keyword>
<evidence type="ECO:0000313" key="8">
    <source>
        <dbReference type="Proteomes" id="UP000660262"/>
    </source>
</evidence>
<comment type="caution">
    <text evidence="7">The sequence shown here is derived from an EMBL/GenBank/DDBJ whole genome shotgun (WGS) entry which is preliminary data.</text>
</comment>
<keyword evidence="3" id="KW-0812">Transmembrane</keyword>
<proteinExistence type="inferred from homology"/>
<comment type="similarity">
    <text evidence="2">Belongs to the sterol desaturase family.</text>
</comment>
<dbReference type="Proteomes" id="UP000660262">
    <property type="component" value="Unassembled WGS sequence"/>
</dbReference>
<comment type="subcellular location">
    <subcellularLocation>
        <location evidence="1">Membrane</location>
    </subcellularLocation>
</comment>
<dbReference type="AlphaFoldDB" id="A0A830I0G9"/>
<dbReference type="GO" id="GO:0016020">
    <property type="term" value="C:membrane"/>
    <property type="evidence" value="ECO:0007669"/>
    <property type="project" value="UniProtKB-SubCell"/>
</dbReference>
<evidence type="ECO:0000256" key="5">
    <source>
        <dbReference type="ARBA" id="ARBA00023136"/>
    </source>
</evidence>
<evidence type="ECO:0000256" key="1">
    <source>
        <dbReference type="ARBA" id="ARBA00004370"/>
    </source>
</evidence>
<feature type="domain" description="Fatty acid hydroxylase" evidence="6">
    <location>
        <begin position="52"/>
        <end position="200"/>
    </location>
</feature>
<keyword evidence="4" id="KW-1133">Transmembrane helix</keyword>
<sequence length="211" mass="23796">MVFLAAVSDASVIRWYFHKDDDRITNNVDVGALASLGYWWALLVLKAFTWEVVFDLAHYWMHRLSHANTALYRLSHRVHHRGYQPNKSRAPTPLATFQQGAVDLVLSNAIPAALALVAVDRTLGRMSPLAIELLFAQKVFVEVAGHNGLSETTWTAFPLCVWLPRALGIAIRSRDHHAHHVHPSCNFGKRTMLWDKVFGTQLKTTTTQMAM</sequence>
<evidence type="ECO:0000256" key="3">
    <source>
        <dbReference type="ARBA" id="ARBA00022692"/>
    </source>
</evidence>
<dbReference type="GO" id="GO:0005506">
    <property type="term" value="F:iron ion binding"/>
    <property type="evidence" value="ECO:0007669"/>
    <property type="project" value="InterPro"/>
</dbReference>
<gene>
    <name evidence="7" type="ORF">PPROV_001028800</name>
</gene>
<dbReference type="PANTHER" id="PTHR11863">
    <property type="entry name" value="STEROL DESATURASE"/>
    <property type="match status" value="1"/>
</dbReference>
<protein>
    <recommendedName>
        <fullName evidence="6">Fatty acid hydroxylase domain-containing protein</fullName>
    </recommendedName>
</protein>
<evidence type="ECO:0000313" key="7">
    <source>
        <dbReference type="EMBL" id="GHP11560.1"/>
    </source>
</evidence>
<evidence type="ECO:0000256" key="4">
    <source>
        <dbReference type="ARBA" id="ARBA00022989"/>
    </source>
</evidence>
<dbReference type="EMBL" id="BNJQ01000035">
    <property type="protein sequence ID" value="GHP11560.1"/>
    <property type="molecule type" value="Genomic_DNA"/>
</dbReference>
<dbReference type="InterPro" id="IPR050307">
    <property type="entry name" value="Sterol_Desaturase_Related"/>
</dbReference>
<evidence type="ECO:0000259" key="6">
    <source>
        <dbReference type="Pfam" id="PF04116"/>
    </source>
</evidence>
<accession>A0A830I0G9</accession>
<evidence type="ECO:0000256" key="2">
    <source>
        <dbReference type="ARBA" id="ARBA00009324"/>
    </source>
</evidence>
<dbReference type="GO" id="GO:0016491">
    <property type="term" value="F:oxidoreductase activity"/>
    <property type="evidence" value="ECO:0007669"/>
    <property type="project" value="InterPro"/>
</dbReference>
<keyword evidence="8" id="KW-1185">Reference proteome</keyword>
<dbReference type="OrthoDB" id="1658724at2759"/>
<reference evidence="7" key="1">
    <citation type="submission" date="2020-10" db="EMBL/GenBank/DDBJ databases">
        <title>Unveiling of a novel bifunctional photoreceptor, Dualchrome1, isolated from a cosmopolitan green alga.</title>
        <authorList>
            <person name="Suzuki S."/>
            <person name="Kawachi M."/>
        </authorList>
    </citation>
    <scope>NUCLEOTIDE SEQUENCE</scope>
    <source>
        <strain evidence="7">NIES 2893</strain>
    </source>
</reference>
<dbReference type="InterPro" id="IPR006694">
    <property type="entry name" value="Fatty_acid_hydroxylase"/>
</dbReference>